<protein>
    <submittedName>
        <fullName evidence="2">Uncharacterized protein</fullName>
    </submittedName>
</protein>
<sequence length="376" mass="40077">MNEELDTVAKTLREVQVAVGKLEGVETKRRSARVLVAAAIVAVFVLAGAAVVVLTFFESGGLHADETTALLLAVLLFTPFIHQLKILEFGGAKAEFAVPAAETLRGLVEALTKVDGAVTRLVQEKTLNAAGQEGEDEATCVVRSSGVPAADGPSLAQVLWLDAGPKAPAYERDAVARLFTVVAEDDKRVARQLWRSGAFDAVVIAGTAPAVVKEFAELNPRGEVILYAPPDAVVEQDQLGKATIATSTDRLVKILRRVAGKRFDQEVRARVADEGAQMVDDRPDVDYLADFGDGHRIALETAHWLRQPTAAALQARIDKLAKAVETGEAAEAYLVTPKPVTKSKLEAITNPAEVAVLTFDELQRANLSASQANESG</sequence>
<feature type="transmembrane region" description="Helical" evidence="1">
    <location>
        <begin position="34"/>
        <end position="57"/>
    </location>
</feature>
<gene>
    <name evidence="2" type="ORF">M8542_12845</name>
</gene>
<dbReference type="RefSeq" id="WP_257920340.1">
    <property type="nucleotide sequence ID" value="NZ_JAMXQV010000006.1"/>
</dbReference>
<evidence type="ECO:0000313" key="3">
    <source>
        <dbReference type="Proteomes" id="UP001144096"/>
    </source>
</evidence>
<dbReference type="Proteomes" id="UP001144096">
    <property type="component" value="Unassembled WGS sequence"/>
</dbReference>
<proteinExistence type="predicted"/>
<dbReference type="AlphaFoldDB" id="A0A9X2NFL3"/>
<evidence type="ECO:0000313" key="2">
    <source>
        <dbReference type="EMBL" id="MCR6483705.1"/>
    </source>
</evidence>
<keyword evidence="3" id="KW-1185">Reference proteome</keyword>
<reference evidence="2" key="1">
    <citation type="submission" date="2022-06" db="EMBL/GenBank/DDBJ databases">
        <title>Amycolatopsis iheyaensis sp. nov., a new species of the genus Amycolatopsis isolated from soil in Iheya island, Japan.</title>
        <authorList>
            <person name="Ngamcharungchit C."/>
            <person name="Kanto H."/>
            <person name="Take A."/>
            <person name="Intra B."/>
            <person name="Matsumoto A."/>
            <person name="Panbangred W."/>
            <person name="Inahashi Y."/>
        </authorList>
    </citation>
    <scope>NUCLEOTIDE SEQUENCE</scope>
    <source>
        <strain evidence="2">OK19-0408</strain>
    </source>
</reference>
<name>A0A9X2NFL3_9PSEU</name>
<accession>A0A9X2NFL3</accession>
<evidence type="ECO:0000256" key="1">
    <source>
        <dbReference type="SAM" id="Phobius"/>
    </source>
</evidence>
<comment type="caution">
    <text evidence="2">The sequence shown here is derived from an EMBL/GenBank/DDBJ whole genome shotgun (WGS) entry which is preliminary data.</text>
</comment>
<keyword evidence="1" id="KW-0472">Membrane</keyword>
<keyword evidence="1" id="KW-1133">Transmembrane helix</keyword>
<organism evidence="2 3">
    <name type="scientific">Amycolatopsis iheyensis</name>
    <dbReference type="NCBI Taxonomy" id="2945988"/>
    <lineage>
        <taxon>Bacteria</taxon>
        <taxon>Bacillati</taxon>
        <taxon>Actinomycetota</taxon>
        <taxon>Actinomycetes</taxon>
        <taxon>Pseudonocardiales</taxon>
        <taxon>Pseudonocardiaceae</taxon>
        <taxon>Amycolatopsis</taxon>
    </lineage>
</organism>
<keyword evidence="1" id="KW-0812">Transmembrane</keyword>
<dbReference type="EMBL" id="JAMXQV010000006">
    <property type="protein sequence ID" value="MCR6483705.1"/>
    <property type="molecule type" value="Genomic_DNA"/>
</dbReference>